<reference evidence="4 5" key="1">
    <citation type="journal article" date="2012" name="J. Biotechnol.">
        <title>Genome sequence of the plant growth promoting strain Bacillus amyloliquefaciens subsp. plantarum B9601-Y2 and expression of mersacidin and other secondary metabolites.</title>
        <authorList>
            <person name="He P."/>
            <person name="Hao K."/>
            <person name="Blom J."/>
            <person name="Ruckert C."/>
            <person name="Vater J."/>
            <person name="Mao Z."/>
            <person name="Wu Y."/>
            <person name="Hou M."/>
            <person name="He P."/>
            <person name="He Y."/>
            <person name="Borriss R."/>
        </authorList>
    </citation>
    <scope>NUCLEOTIDE SEQUENCE [LARGE SCALE GENOMIC DNA]</scope>
    <source>
        <strain evidence="4">Y2</strain>
    </source>
</reference>
<evidence type="ECO:0000313" key="5">
    <source>
        <dbReference type="Proteomes" id="UP000002878"/>
    </source>
</evidence>
<name>I2C2D1_BACAY</name>
<evidence type="ECO:0000256" key="2">
    <source>
        <dbReference type="PROSITE-ProRule" id="PRU00284"/>
    </source>
</evidence>
<dbReference type="SUPFAM" id="SSF103190">
    <property type="entry name" value="Sensory domain-like"/>
    <property type="match status" value="1"/>
</dbReference>
<dbReference type="AlphaFoldDB" id="I2C2D1"/>
<dbReference type="KEGG" id="bqy:MUS_0744"/>
<dbReference type="Proteomes" id="UP000002878">
    <property type="component" value="Chromosome"/>
</dbReference>
<evidence type="ECO:0000256" key="1">
    <source>
        <dbReference type="ARBA" id="ARBA00023224"/>
    </source>
</evidence>
<accession>I2C2D1</accession>
<dbReference type="Pfam" id="PF00015">
    <property type="entry name" value="MCPsignal"/>
    <property type="match status" value="1"/>
</dbReference>
<dbReference type="Gene3D" id="1.10.287.950">
    <property type="entry name" value="Methyl-accepting chemotaxis protein"/>
    <property type="match status" value="1"/>
</dbReference>
<evidence type="ECO:0000313" key="4">
    <source>
        <dbReference type="EMBL" id="AFJ60805.1"/>
    </source>
</evidence>
<dbReference type="EMBL" id="CP003332">
    <property type="protein sequence ID" value="AFJ60805.1"/>
    <property type="molecule type" value="Genomic_DNA"/>
</dbReference>
<dbReference type="PATRIC" id="fig|1126211.3.peg.716"/>
<sequence length="287" mass="30348">MKEMSIQTEQQTHSLLDAFVKVAPFLNSLIQDDITIGIYDTEKLIVNIPAKTFSLNVKPGDPLQKGDIITDAIRMNQKKTSMVPKELFGFPLIARAIPLHDENGKVIGGVGLGTSLEKSAKLHDVAESLSAVVEQTASAIADISESISGFSAQMNGISTQAKQVSESAGEIADISVTVKGISDQSNLLGLNAAIEAARAGESGKGFSVVADEIRKLATHSKDNVGQIDQITKKIHSLLKGLEDSIESINQNTDGQAAAVEQISATMQEISGSAQHLAKMAENVLGES</sequence>
<dbReference type="PANTHER" id="PTHR32089">
    <property type="entry name" value="METHYL-ACCEPTING CHEMOTAXIS PROTEIN MCPB"/>
    <property type="match status" value="1"/>
</dbReference>
<dbReference type="SMART" id="SM00283">
    <property type="entry name" value="MA"/>
    <property type="match status" value="1"/>
</dbReference>
<gene>
    <name evidence="4" type="primary">yfmS</name>
    <name evidence="4" type="ORF">MUS_0744</name>
</gene>
<feature type="domain" description="Methyl-accepting transducer" evidence="3">
    <location>
        <begin position="117"/>
        <end position="287"/>
    </location>
</feature>
<dbReference type="InterPro" id="IPR004089">
    <property type="entry name" value="MCPsignal_dom"/>
</dbReference>
<dbReference type="GO" id="GO:0016020">
    <property type="term" value="C:membrane"/>
    <property type="evidence" value="ECO:0007669"/>
    <property type="project" value="InterPro"/>
</dbReference>
<evidence type="ECO:0000259" key="3">
    <source>
        <dbReference type="PROSITE" id="PS50111"/>
    </source>
</evidence>
<dbReference type="GO" id="GO:0007165">
    <property type="term" value="P:signal transduction"/>
    <property type="evidence" value="ECO:0007669"/>
    <property type="project" value="UniProtKB-KW"/>
</dbReference>
<dbReference type="HOGENOM" id="CLU_043276_0_0_9"/>
<dbReference type="PANTHER" id="PTHR32089:SF112">
    <property type="entry name" value="LYSOZYME-LIKE PROTEIN-RELATED"/>
    <property type="match status" value="1"/>
</dbReference>
<proteinExistence type="predicted"/>
<organism evidence="4 5">
    <name type="scientific">Bacillus amyloliquefaciens (strain Y2)</name>
    <name type="common">Bacillus amyloliquefaciens subsp. plantarum (strain B9601-Y2)</name>
    <dbReference type="NCBI Taxonomy" id="1155777"/>
    <lineage>
        <taxon>Bacteria</taxon>
        <taxon>Bacillati</taxon>
        <taxon>Bacillota</taxon>
        <taxon>Bacilli</taxon>
        <taxon>Bacillales</taxon>
        <taxon>Bacillaceae</taxon>
        <taxon>Bacillus</taxon>
        <taxon>Bacillus amyloliquefaciens group</taxon>
    </lineage>
</organism>
<dbReference type="SUPFAM" id="SSF58104">
    <property type="entry name" value="Methyl-accepting chemotaxis protein (MCP) signaling domain"/>
    <property type="match status" value="1"/>
</dbReference>
<dbReference type="InterPro" id="IPR029151">
    <property type="entry name" value="Sensor-like_sf"/>
</dbReference>
<protein>
    <submittedName>
        <fullName evidence="4">Methyl-accepting chemotaxis protein</fullName>
    </submittedName>
</protein>
<keyword evidence="1 2" id="KW-0807">Transducer</keyword>
<dbReference type="PROSITE" id="PS50111">
    <property type="entry name" value="CHEMOTAXIS_TRANSDUC_2"/>
    <property type="match status" value="1"/>
</dbReference>